<keyword evidence="6" id="KW-1003">Cell membrane</keyword>
<dbReference type="RefSeq" id="WP_062332781.1">
    <property type="nucleotide sequence ID" value="NZ_CBCRZU010000004.1"/>
</dbReference>
<dbReference type="PANTHER" id="PTHR43701">
    <property type="entry name" value="MEMBRANE TRANSPORTER PROTEIN MJ0441-RELATED"/>
    <property type="match status" value="1"/>
</dbReference>
<dbReference type="InterPro" id="IPR002781">
    <property type="entry name" value="TM_pro_TauE-like"/>
</dbReference>
<dbReference type="AlphaFoldDB" id="A0A0X8K6M5"/>
<dbReference type="KEGG" id="mos:AXE82_06570"/>
<organism evidence="7 9">
    <name type="scientific">Faucicola osloensis</name>
    <name type="common">Moraxella osloensis</name>
    <dbReference type="NCBI Taxonomy" id="34062"/>
    <lineage>
        <taxon>Bacteria</taxon>
        <taxon>Pseudomonadati</taxon>
        <taxon>Pseudomonadota</taxon>
        <taxon>Gammaproteobacteria</taxon>
        <taxon>Moraxellales</taxon>
        <taxon>Moraxellaceae</taxon>
        <taxon>Faucicola</taxon>
    </lineage>
</organism>
<dbReference type="GO" id="GO:0005886">
    <property type="term" value="C:plasma membrane"/>
    <property type="evidence" value="ECO:0007669"/>
    <property type="project" value="UniProtKB-SubCell"/>
</dbReference>
<comment type="similarity">
    <text evidence="2 6">Belongs to the 4-toluene sulfonate uptake permease (TSUP) (TC 2.A.102) family.</text>
</comment>
<evidence type="ECO:0000256" key="1">
    <source>
        <dbReference type="ARBA" id="ARBA00004141"/>
    </source>
</evidence>
<evidence type="ECO:0000313" key="7">
    <source>
        <dbReference type="EMBL" id="PKZ68507.1"/>
    </source>
</evidence>
<dbReference type="Proteomes" id="UP000255230">
    <property type="component" value="Unassembled WGS sequence"/>
</dbReference>
<feature type="transmembrane region" description="Helical" evidence="6">
    <location>
        <begin position="201"/>
        <end position="219"/>
    </location>
</feature>
<evidence type="ECO:0000256" key="4">
    <source>
        <dbReference type="ARBA" id="ARBA00022989"/>
    </source>
</evidence>
<name>A0A0X8K6M5_FAUOS</name>
<keyword evidence="3 6" id="KW-0812">Transmembrane</keyword>
<protein>
    <recommendedName>
        <fullName evidence="6">Probable membrane transporter protein</fullName>
    </recommendedName>
</protein>
<accession>A0A0X8K6M5</accession>
<dbReference type="EMBL" id="PKJS01000009">
    <property type="protein sequence ID" value="PKZ68507.1"/>
    <property type="molecule type" value="Genomic_DNA"/>
</dbReference>
<evidence type="ECO:0000256" key="5">
    <source>
        <dbReference type="ARBA" id="ARBA00023136"/>
    </source>
</evidence>
<dbReference type="Proteomes" id="UP000234914">
    <property type="component" value="Unassembled WGS sequence"/>
</dbReference>
<evidence type="ECO:0000256" key="2">
    <source>
        <dbReference type="ARBA" id="ARBA00009142"/>
    </source>
</evidence>
<evidence type="ECO:0000313" key="8">
    <source>
        <dbReference type="EMBL" id="STY96390.1"/>
    </source>
</evidence>
<feature type="transmembrane region" description="Helical" evidence="6">
    <location>
        <begin position="41"/>
        <end position="59"/>
    </location>
</feature>
<reference evidence="8 10" key="2">
    <citation type="submission" date="2018-06" db="EMBL/GenBank/DDBJ databases">
        <authorList>
            <consortium name="Pathogen Informatics"/>
            <person name="Doyle S."/>
        </authorList>
    </citation>
    <scope>NUCLEOTIDE SEQUENCE [LARGE SCALE GENOMIC DNA]</scope>
    <source>
        <strain evidence="8 10">NCTC10465</strain>
    </source>
</reference>
<dbReference type="InterPro" id="IPR051598">
    <property type="entry name" value="TSUP/Inactive_protease-like"/>
</dbReference>
<dbReference type="GeneID" id="35777510"/>
<evidence type="ECO:0000256" key="6">
    <source>
        <dbReference type="RuleBase" id="RU363041"/>
    </source>
</evidence>
<gene>
    <name evidence="7" type="ORF">CYJ96_07735</name>
    <name evidence="8" type="ORF">NCTC10465_00139</name>
</gene>
<proteinExistence type="inferred from homology"/>
<feature type="transmembrane region" description="Helical" evidence="6">
    <location>
        <begin position="127"/>
        <end position="148"/>
    </location>
</feature>
<dbReference type="EMBL" id="UGPY01000001">
    <property type="protein sequence ID" value="STY96390.1"/>
    <property type="molecule type" value="Genomic_DNA"/>
</dbReference>
<evidence type="ECO:0000313" key="9">
    <source>
        <dbReference type="Proteomes" id="UP000234914"/>
    </source>
</evidence>
<keyword evidence="5 6" id="KW-0472">Membrane</keyword>
<feature type="transmembrane region" description="Helical" evidence="6">
    <location>
        <begin position="71"/>
        <end position="89"/>
    </location>
</feature>
<dbReference type="Pfam" id="PF01925">
    <property type="entry name" value="TauE"/>
    <property type="match status" value="1"/>
</dbReference>
<feature type="transmembrane region" description="Helical" evidence="6">
    <location>
        <begin position="168"/>
        <end position="189"/>
    </location>
</feature>
<evidence type="ECO:0000256" key="3">
    <source>
        <dbReference type="ARBA" id="ARBA00022692"/>
    </source>
</evidence>
<feature type="transmembrane region" description="Helical" evidence="6">
    <location>
        <begin position="95"/>
        <end position="115"/>
    </location>
</feature>
<reference evidence="7 9" key="1">
    <citation type="submission" date="2017-12" db="EMBL/GenBank/DDBJ databases">
        <title>Phylogenetic diversity of female urinary microbiome.</title>
        <authorList>
            <person name="Thomas-White K."/>
            <person name="Wolfe A.J."/>
        </authorList>
    </citation>
    <scope>NUCLEOTIDE SEQUENCE [LARGE SCALE GENOMIC DNA]</scope>
    <source>
        <strain evidence="7 9">UMB0416</strain>
    </source>
</reference>
<sequence length="245" mass="25901">MTTTVLSVLFFISALLYSSVGHGGASGYLAMMGLVGVAPSMMKPTALCLNILVSIIAFWRFYSAKNFSWQIFIPLAITAVPMAFIGGMTHLPSHLYKPIVGMVLIFSAIYSFIFAKKLTSEQPLKQVSKWILAIVGAVLGLLSGLTGVGGGVFLSPILLFNRWASPKVVAGVASGFILVNSISGLFGVLSTGAKLPNQLPIWLVAVCVGGFIGATYGSKRLADPMLNKLLSLVLVIAGLKMLANF</sequence>
<keyword evidence="10" id="KW-1185">Reference proteome</keyword>
<evidence type="ECO:0000313" key="10">
    <source>
        <dbReference type="Proteomes" id="UP000255230"/>
    </source>
</evidence>
<keyword evidence="4 6" id="KW-1133">Transmembrane helix</keyword>
<comment type="subcellular location">
    <subcellularLocation>
        <location evidence="6">Cell membrane</location>
        <topology evidence="6">Multi-pass membrane protein</topology>
    </subcellularLocation>
    <subcellularLocation>
        <location evidence="1">Membrane</location>
        <topology evidence="1">Multi-pass membrane protein</topology>
    </subcellularLocation>
</comment>
<dbReference type="PANTHER" id="PTHR43701:SF5">
    <property type="entry name" value="MEMBRANE TRANSPORTER PROTEIN-RELATED"/>
    <property type="match status" value="1"/>
</dbReference>